<evidence type="ECO:0000313" key="2">
    <source>
        <dbReference type="Proteomes" id="UP001058271"/>
    </source>
</evidence>
<organism evidence="1 2">
    <name type="scientific">Dactylosporangium roseum</name>
    <dbReference type="NCBI Taxonomy" id="47989"/>
    <lineage>
        <taxon>Bacteria</taxon>
        <taxon>Bacillati</taxon>
        <taxon>Actinomycetota</taxon>
        <taxon>Actinomycetes</taxon>
        <taxon>Micromonosporales</taxon>
        <taxon>Micromonosporaceae</taxon>
        <taxon>Dactylosporangium</taxon>
    </lineage>
</organism>
<reference evidence="1" key="1">
    <citation type="submission" date="2021-04" db="EMBL/GenBank/DDBJ databases">
        <title>Biosynthetic gene clusters of Dactylosporangioum roseum.</title>
        <authorList>
            <person name="Hartkoorn R.C."/>
            <person name="Beaudoing E."/>
            <person name="Hot D."/>
            <person name="Moureu S."/>
        </authorList>
    </citation>
    <scope>NUCLEOTIDE SEQUENCE</scope>
    <source>
        <strain evidence="1">NRRL B-16295</strain>
    </source>
</reference>
<gene>
    <name evidence="1" type="ORF">Drose_12155</name>
</gene>
<dbReference type="Proteomes" id="UP001058271">
    <property type="component" value="Chromosome"/>
</dbReference>
<proteinExistence type="predicted"/>
<dbReference type="RefSeq" id="WP_260728293.1">
    <property type="nucleotide sequence ID" value="NZ_BAAABS010000041.1"/>
</dbReference>
<dbReference type="InterPro" id="IPR025850">
    <property type="entry name" value="SUKH-3"/>
</dbReference>
<name>A0ABY5ZBS0_9ACTN</name>
<keyword evidence="2" id="KW-1185">Reference proteome</keyword>
<dbReference type="Pfam" id="PF14433">
    <property type="entry name" value="SUKH-3"/>
    <property type="match status" value="1"/>
</dbReference>
<protein>
    <submittedName>
        <fullName evidence="1">SUKH-3 domain-containing protein</fullName>
    </submittedName>
</protein>
<evidence type="ECO:0000313" key="1">
    <source>
        <dbReference type="EMBL" id="UWZ38902.1"/>
    </source>
</evidence>
<sequence length="298" mass="32282">MSTVESDLPFRFVELGADTGGRLVAGAFTPQDPRFHRTLRYLRSAPSVIRDEATKGPDVLDPRHSAVVPRGYRTDGVWIWPLALEYYLEHHGVAPPGALADLIVQRGFWSPRVHADRVGQAHQALLRRQPTPFEPSAPIQFRFPPDVYDLLVTVGWAPGRDVGPVIDAWWPRAAPGQHDLPADLVAAGRSVLAEFGGLDYPVYGYTGDWRVVGFQLFPNGDPADPARLAGASARGGPLFALGTVPEWKCEIVLHPGLGVGTAGDVERYLGRDIDEALTSLIRGRAPAAAPRPSGGWLG</sequence>
<dbReference type="EMBL" id="CP073721">
    <property type="protein sequence ID" value="UWZ38902.1"/>
    <property type="molecule type" value="Genomic_DNA"/>
</dbReference>
<accession>A0ABY5ZBS0</accession>